<dbReference type="Proteomes" id="UP000476030">
    <property type="component" value="Unassembled WGS sequence"/>
</dbReference>
<dbReference type="PANTHER" id="PTHR40572:SF1">
    <property type="entry name" value="PROTEIN BAX"/>
    <property type="match status" value="1"/>
</dbReference>
<dbReference type="Gene3D" id="1.10.530.10">
    <property type="match status" value="1"/>
</dbReference>
<name>A0A6L8W3B3_9PROT</name>
<dbReference type="RefSeq" id="WP_161314034.1">
    <property type="nucleotide sequence ID" value="NZ_WTUW01000001.1"/>
</dbReference>
<organism evidence="2 3">
    <name type="scientific">Sneathiella litorea</name>
    <dbReference type="NCBI Taxonomy" id="2606216"/>
    <lineage>
        <taxon>Bacteria</taxon>
        <taxon>Pseudomonadati</taxon>
        <taxon>Pseudomonadota</taxon>
        <taxon>Alphaproteobacteria</taxon>
        <taxon>Sneathiellales</taxon>
        <taxon>Sneathiellaceae</taxon>
        <taxon>Sneathiella</taxon>
    </lineage>
</organism>
<feature type="domain" description="Mannosyl-glycoprotein endo-beta-N-acetylglucosamidase-like" evidence="1">
    <location>
        <begin position="188"/>
        <end position="312"/>
    </location>
</feature>
<evidence type="ECO:0000313" key="3">
    <source>
        <dbReference type="Proteomes" id="UP000476030"/>
    </source>
</evidence>
<protein>
    <recommendedName>
        <fullName evidence="1">Mannosyl-glycoprotein endo-beta-N-acetylglucosamidase-like domain-containing protein</fullName>
    </recommendedName>
</protein>
<dbReference type="PANTHER" id="PTHR40572">
    <property type="entry name" value="PROTEIN BAX"/>
    <property type="match status" value="1"/>
</dbReference>
<comment type="caution">
    <text evidence="2">The sequence shown here is derived from an EMBL/GenBank/DDBJ whole genome shotgun (WGS) entry which is preliminary data.</text>
</comment>
<gene>
    <name evidence="2" type="ORF">GQE98_02900</name>
</gene>
<sequence>MQLFKSGIKSNKIATLAGLVLAVTYLLPEFIERTFDTQSTSFSLSKTLFTKSVPVPVRKPGDMPTLEQPDQFDMASLNTALNTLDYRLQDIRNGDLVPRFYVDQIPVDIVDIEDVSKRKSTFIKVVLPLVLSANERIMERRERLKGLINQKMQGKSLPPADRKWLEEMATRYRGDPANPERLLVKVDRVPVSMALAQAVEESGWGTSRFAREGNALFGQRVWVTGRGIVPEDRAENETYEVKAFKSIADSIRAYIQNLNSHPAYAEFRKIRARQYSNSGATPNGLTLIDTLHVYSEKGQEYVKNLRSLIEINQLSDFEDATLAPERLAANRT</sequence>
<dbReference type="InterPro" id="IPR053195">
    <property type="entry name" value="Bax-like"/>
</dbReference>
<evidence type="ECO:0000259" key="1">
    <source>
        <dbReference type="Pfam" id="PF01832"/>
    </source>
</evidence>
<dbReference type="Pfam" id="PF01832">
    <property type="entry name" value="Glucosaminidase"/>
    <property type="match status" value="1"/>
</dbReference>
<dbReference type="GO" id="GO:0004040">
    <property type="term" value="F:amidase activity"/>
    <property type="evidence" value="ECO:0007669"/>
    <property type="project" value="InterPro"/>
</dbReference>
<accession>A0A6L8W3B3</accession>
<dbReference type="EMBL" id="WTUW01000001">
    <property type="protein sequence ID" value="MZR29575.1"/>
    <property type="molecule type" value="Genomic_DNA"/>
</dbReference>
<keyword evidence="3" id="KW-1185">Reference proteome</keyword>
<dbReference type="AlphaFoldDB" id="A0A6L8W3B3"/>
<proteinExistence type="predicted"/>
<reference evidence="2 3" key="1">
    <citation type="submission" date="2019-12" db="EMBL/GenBank/DDBJ databases">
        <title>Snethiella sp. nov. sp. isolated from sea sand.</title>
        <authorList>
            <person name="Kim J."/>
            <person name="Jeong S.E."/>
            <person name="Jung H.S."/>
            <person name="Jeon C.O."/>
        </authorList>
    </citation>
    <scope>NUCLEOTIDE SEQUENCE [LARGE SCALE GENOMIC DNA]</scope>
    <source>
        <strain evidence="2 3">DP05</strain>
    </source>
</reference>
<dbReference type="InterPro" id="IPR002901">
    <property type="entry name" value="MGlyc_endo_b_GlcNAc-like_dom"/>
</dbReference>
<evidence type="ECO:0000313" key="2">
    <source>
        <dbReference type="EMBL" id="MZR29575.1"/>
    </source>
</evidence>